<reference evidence="7" key="1">
    <citation type="submission" date="2020-08" db="EMBL/GenBank/DDBJ databases">
        <title>Ramlibacter sp. GTP1 16S ribosomal RNA gene genome sequencing and assembly.</title>
        <authorList>
            <person name="Kang M."/>
        </authorList>
    </citation>
    <scope>NUCLEOTIDE SEQUENCE</scope>
    <source>
        <strain evidence="7">GTP1</strain>
    </source>
</reference>
<dbReference type="GO" id="GO:0016746">
    <property type="term" value="F:acyltransferase activity"/>
    <property type="evidence" value="ECO:0007669"/>
    <property type="project" value="UniProtKB-KW"/>
</dbReference>
<accession>A0A923S1W6</accession>
<dbReference type="CDD" id="cd07984">
    <property type="entry name" value="LPLAT_LABLAT-like"/>
    <property type="match status" value="1"/>
</dbReference>
<evidence type="ECO:0000256" key="3">
    <source>
        <dbReference type="ARBA" id="ARBA00022519"/>
    </source>
</evidence>
<dbReference type="Pfam" id="PF03279">
    <property type="entry name" value="Lip_A_acyltrans"/>
    <property type="match status" value="1"/>
</dbReference>
<dbReference type="AlphaFoldDB" id="A0A923S1W6"/>
<dbReference type="EMBL" id="JACORU010000003">
    <property type="protein sequence ID" value="MBC5764854.1"/>
    <property type="molecule type" value="Genomic_DNA"/>
</dbReference>
<dbReference type="GO" id="GO:0009247">
    <property type="term" value="P:glycolipid biosynthetic process"/>
    <property type="evidence" value="ECO:0007669"/>
    <property type="project" value="UniProtKB-ARBA"/>
</dbReference>
<keyword evidence="2" id="KW-1003">Cell membrane</keyword>
<dbReference type="NCBIfam" id="NF006487">
    <property type="entry name" value="PRK08905.1"/>
    <property type="match status" value="1"/>
</dbReference>
<gene>
    <name evidence="7" type="ORF">H8R02_10360</name>
</gene>
<evidence type="ECO:0000256" key="1">
    <source>
        <dbReference type="ARBA" id="ARBA00004533"/>
    </source>
</evidence>
<organism evidence="7 8">
    <name type="scientific">Ramlibacter albus</name>
    <dbReference type="NCBI Taxonomy" id="2079448"/>
    <lineage>
        <taxon>Bacteria</taxon>
        <taxon>Pseudomonadati</taxon>
        <taxon>Pseudomonadota</taxon>
        <taxon>Betaproteobacteria</taxon>
        <taxon>Burkholderiales</taxon>
        <taxon>Comamonadaceae</taxon>
        <taxon>Ramlibacter</taxon>
    </lineage>
</organism>
<evidence type="ECO:0000256" key="2">
    <source>
        <dbReference type="ARBA" id="ARBA00022475"/>
    </source>
</evidence>
<sequence length="274" mass="30221">MKPLFRLLAHLPLPALHALGAAMGWLAFLLSPTYRRRFLENARQAGYGFGRVRGAVAEAGKLVGEVPRLWFGAPVRLLWDGAELIEAARGAGRGIIFLTPHLGCFEVTAQGYAQRFGPITVLYRPARKAWLRDLVDTARGRPNLATAPTTLAGVRQMLRALKAGEAVGLLPDQVPPEGLGVWAPFFGRDAYTMTLPARLAQQSGAQLLLAWGERLSWGRGYRIRLREWSGELPAEPQAAARASNAGMESLVRECPQQYLWGYARYKQPRKELAP</sequence>
<dbReference type="InterPro" id="IPR004960">
    <property type="entry name" value="LipA_acyltrans"/>
</dbReference>
<keyword evidence="4" id="KW-0808">Transferase</keyword>
<evidence type="ECO:0000313" key="7">
    <source>
        <dbReference type="EMBL" id="MBC5764854.1"/>
    </source>
</evidence>
<keyword evidence="3" id="KW-0997">Cell inner membrane</keyword>
<keyword evidence="8" id="KW-1185">Reference proteome</keyword>
<dbReference type="RefSeq" id="WP_187081323.1">
    <property type="nucleotide sequence ID" value="NZ_JACORU010000003.1"/>
</dbReference>
<keyword evidence="5" id="KW-0472">Membrane</keyword>
<dbReference type="PANTHER" id="PTHR30606:SF10">
    <property type="entry name" value="PHOSPHATIDYLINOSITOL MANNOSIDE ACYLTRANSFERASE"/>
    <property type="match status" value="1"/>
</dbReference>
<evidence type="ECO:0000313" key="8">
    <source>
        <dbReference type="Proteomes" id="UP000596827"/>
    </source>
</evidence>
<protein>
    <submittedName>
        <fullName evidence="7">Lysophospholipid acyltransferase family protein</fullName>
    </submittedName>
</protein>
<keyword evidence="6 7" id="KW-0012">Acyltransferase</keyword>
<comment type="subcellular location">
    <subcellularLocation>
        <location evidence="1">Cell inner membrane</location>
    </subcellularLocation>
</comment>
<evidence type="ECO:0000256" key="4">
    <source>
        <dbReference type="ARBA" id="ARBA00022679"/>
    </source>
</evidence>
<evidence type="ECO:0000256" key="5">
    <source>
        <dbReference type="ARBA" id="ARBA00023136"/>
    </source>
</evidence>
<comment type="caution">
    <text evidence="7">The sequence shown here is derived from an EMBL/GenBank/DDBJ whole genome shotgun (WGS) entry which is preliminary data.</text>
</comment>
<proteinExistence type="predicted"/>
<evidence type="ECO:0000256" key="6">
    <source>
        <dbReference type="ARBA" id="ARBA00023315"/>
    </source>
</evidence>
<dbReference type="Proteomes" id="UP000596827">
    <property type="component" value="Unassembled WGS sequence"/>
</dbReference>
<dbReference type="PANTHER" id="PTHR30606">
    <property type="entry name" value="LIPID A BIOSYNTHESIS LAUROYL ACYLTRANSFERASE"/>
    <property type="match status" value="1"/>
</dbReference>
<name>A0A923S1W6_9BURK</name>
<dbReference type="PIRSF" id="PIRSF026649">
    <property type="entry name" value="MsbB"/>
    <property type="match status" value="1"/>
</dbReference>
<dbReference type="GO" id="GO:0005886">
    <property type="term" value="C:plasma membrane"/>
    <property type="evidence" value="ECO:0007669"/>
    <property type="project" value="UniProtKB-SubCell"/>
</dbReference>